<sequence>MKGFLSKLNLRGRKQNDDDAADENNTNNTNRQKRKQRKTAQKIREKQAHAIERSANSVRAISGLASGSMRLLPNKNGKKPISTKTNVQGMVVGLAALGVARSMAERSVVAKKKKKRKEGVSSEEEEEEEDEEEEKRARRTTNGTTVKFAAMMATFIVKPVTFTGAFVLREVYRSALALLGETNKDDGSSSSLKNSGGESVLMTPSLTPKTPRSSRQSVNSSHDDDEDEDVGKSASDATKGDTNKCCSNCGVKIANALRCARCRQTCYCSQECQKSEWNEHKKTCVPSPELLENTRRANEEVREATVNWDGTFQASTSLFQAVKHLTKFAKRCGDAKSSGDALWISLILFANEIDSYGEIKREDGWRDVTFDQHLETCEAAARIVMRSEFLEGSSNEGDSNSDSEEARKAKKARARALARLALGTCALRGAKRSTKIALENFYDAREDAVRCKCPFLAAEACRRICSAHLHTGNFSSASIAIQQAVEFAKLVAEKQKKENATNETTTMYYYYRLFHADIHESLEVCVWLEHLKSSREYFGKNNTTPREPSERAHFLAKDDSYLEKKRASNLKTVAIGEALLKREELENGDNEKSERVKQTVYFILAETYHELNETKKCEACVQKIHGGAGNAFKCAYCDERVVLSIGEEMDEGQGTSVLPWQMEYRTCINPRSPHIFHTKCAHGLKAPHRKKHEACACCQLCRDMTQLTQTPTKRYARDNLQTTLFGIASFLSLSFSLSLFPSPFDDWTIYTFADLALFCLYSIYSSASRTGSSASLELRNGRLVAIAHHIPKTGYKAINSYGHKPRFVSETTSKTAQKACFAAPAKKTTSKPLQKYHPWAARNRPKQFTENVVGRRFGFTSMSASSKETYRGSSQVCLGDKSIKNTFQTTNRARKA</sequence>
<feature type="compositionally biased region" description="Polar residues" evidence="5">
    <location>
        <begin position="202"/>
        <end position="220"/>
    </location>
</feature>
<evidence type="ECO:0000259" key="6">
    <source>
        <dbReference type="PROSITE" id="PS50865"/>
    </source>
</evidence>
<protein>
    <recommendedName>
        <fullName evidence="6">MYND-type domain-containing protein</fullName>
    </recommendedName>
</protein>
<dbReference type="KEGG" id="bpg:Bathy01g06680"/>
<evidence type="ECO:0000256" key="5">
    <source>
        <dbReference type="SAM" id="MobiDB-lite"/>
    </source>
</evidence>
<dbReference type="Pfam" id="PF01753">
    <property type="entry name" value="zf-MYND"/>
    <property type="match status" value="1"/>
</dbReference>
<evidence type="ECO:0000313" key="8">
    <source>
        <dbReference type="Proteomes" id="UP000198341"/>
    </source>
</evidence>
<dbReference type="OrthoDB" id="564197at2759"/>
<dbReference type="AlphaFoldDB" id="K8EZE0"/>
<keyword evidence="1" id="KW-0479">Metal-binding</keyword>
<evidence type="ECO:0000256" key="2">
    <source>
        <dbReference type="ARBA" id="ARBA00022771"/>
    </source>
</evidence>
<proteinExistence type="predicted"/>
<accession>K8EZE0</accession>
<dbReference type="GeneID" id="19018403"/>
<dbReference type="Proteomes" id="UP000198341">
    <property type="component" value="Chromosome 1"/>
</dbReference>
<evidence type="ECO:0000256" key="3">
    <source>
        <dbReference type="ARBA" id="ARBA00022833"/>
    </source>
</evidence>
<feature type="domain" description="MYND-type" evidence="6">
    <location>
        <begin position="246"/>
        <end position="284"/>
    </location>
</feature>
<dbReference type="Gene3D" id="6.10.140.2220">
    <property type="match status" value="1"/>
</dbReference>
<evidence type="ECO:0000256" key="1">
    <source>
        <dbReference type="ARBA" id="ARBA00022723"/>
    </source>
</evidence>
<name>K8EZE0_9CHLO</name>
<feature type="region of interest" description="Disordered" evidence="5">
    <location>
        <begin position="183"/>
        <end position="240"/>
    </location>
</feature>
<keyword evidence="8" id="KW-1185">Reference proteome</keyword>
<feature type="compositionally biased region" description="Low complexity" evidence="5">
    <location>
        <begin position="188"/>
        <end position="199"/>
    </location>
</feature>
<dbReference type="InterPro" id="IPR002893">
    <property type="entry name" value="Znf_MYND"/>
</dbReference>
<feature type="compositionally biased region" description="Acidic residues" evidence="5">
    <location>
        <begin position="121"/>
        <end position="133"/>
    </location>
</feature>
<evidence type="ECO:0000256" key="4">
    <source>
        <dbReference type="PROSITE-ProRule" id="PRU00134"/>
    </source>
</evidence>
<dbReference type="RefSeq" id="XP_007515754.1">
    <property type="nucleotide sequence ID" value="XM_007515692.1"/>
</dbReference>
<feature type="compositionally biased region" description="Basic and acidic residues" evidence="5">
    <location>
        <begin position="42"/>
        <end position="52"/>
    </location>
</feature>
<dbReference type="EMBL" id="FO082278">
    <property type="protein sequence ID" value="CCO14633.1"/>
    <property type="molecule type" value="Genomic_DNA"/>
</dbReference>
<gene>
    <name evidence="7" type="ORF">Bathy01g06680</name>
</gene>
<evidence type="ECO:0000313" key="7">
    <source>
        <dbReference type="EMBL" id="CCO14633.1"/>
    </source>
</evidence>
<keyword evidence="3" id="KW-0862">Zinc</keyword>
<feature type="compositionally biased region" description="Basic residues" evidence="5">
    <location>
        <begin position="31"/>
        <end position="41"/>
    </location>
</feature>
<keyword evidence="2 4" id="KW-0863">Zinc-finger</keyword>
<feature type="region of interest" description="Disordered" evidence="5">
    <location>
        <begin position="1"/>
        <end position="55"/>
    </location>
</feature>
<dbReference type="PROSITE" id="PS50865">
    <property type="entry name" value="ZF_MYND_2"/>
    <property type="match status" value="1"/>
</dbReference>
<dbReference type="GO" id="GO:0008270">
    <property type="term" value="F:zinc ion binding"/>
    <property type="evidence" value="ECO:0007669"/>
    <property type="project" value="UniProtKB-KW"/>
</dbReference>
<feature type="region of interest" description="Disordered" evidence="5">
    <location>
        <begin position="105"/>
        <end position="140"/>
    </location>
</feature>
<dbReference type="SUPFAM" id="SSF144232">
    <property type="entry name" value="HIT/MYND zinc finger-like"/>
    <property type="match status" value="1"/>
</dbReference>
<reference evidence="7 8" key="1">
    <citation type="submission" date="2011-10" db="EMBL/GenBank/DDBJ databases">
        <authorList>
            <person name="Genoscope - CEA"/>
        </authorList>
    </citation>
    <scope>NUCLEOTIDE SEQUENCE [LARGE SCALE GENOMIC DNA]</scope>
    <source>
        <strain evidence="7 8">RCC 1105</strain>
    </source>
</reference>
<organism evidence="7 8">
    <name type="scientific">Bathycoccus prasinos</name>
    <dbReference type="NCBI Taxonomy" id="41875"/>
    <lineage>
        <taxon>Eukaryota</taxon>
        <taxon>Viridiplantae</taxon>
        <taxon>Chlorophyta</taxon>
        <taxon>Mamiellophyceae</taxon>
        <taxon>Mamiellales</taxon>
        <taxon>Bathycoccaceae</taxon>
        <taxon>Bathycoccus</taxon>
    </lineage>
</organism>